<organism evidence="2 3">
    <name type="scientific">Tsukamurella soli</name>
    <dbReference type="NCBI Taxonomy" id="644556"/>
    <lineage>
        <taxon>Bacteria</taxon>
        <taxon>Bacillati</taxon>
        <taxon>Actinomycetota</taxon>
        <taxon>Actinomycetes</taxon>
        <taxon>Mycobacteriales</taxon>
        <taxon>Tsukamurellaceae</taxon>
        <taxon>Tsukamurella</taxon>
    </lineage>
</organism>
<keyword evidence="1" id="KW-0812">Transmembrane</keyword>
<proteinExistence type="predicted"/>
<reference evidence="3" key="1">
    <citation type="journal article" date="2019" name="Int. J. Syst. Evol. Microbiol.">
        <title>The Global Catalogue of Microorganisms (GCM) 10K type strain sequencing project: providing services to taxonomists for standard genome sequencing and annotation.</title>
        <authorList>
            <consortium name="The Broad Institute Genomics Platform"/>
            <consortium name="The Broad Institute Genome Sequencing Center for Infectious Disease"/>
            <person name="Wu L."/>
            <person name="Ma J."/>
        </authorList>
    </citation>
    <scope>NUCLEOTIDE SEQUENCE [LARGE SCALE GENOMIC DNA]</scope>
    <source>
        <strain evidence="3">JCM 17688</strain>
    </source>
</reference>
<keyword evidence="3" id="KW-1185">Reference proteome</keyword>
<accession>A0ABP8JE71</accession>
<evidence type="ECO:0008006" key="4">
    <source>
        <dbReference type="Google" id="ProtNLM"/>
    </source>
</evidence>
<dbReference type="InterPro" id="IPR036938">
    <property type="entry name" value="PAP2/HPO_sf"/>
</dbReference>
<evidence type="ECO:0000256" key="1">
    <source>
        <dbReference type="SAM" id="Phobius"/>
    </source>
</evidence>
<dbReference type="EMBL" id="BAABFR010000019">
    <property type="protein sequence ID" value="GAA4389452.1"/>
    <property type="molecule type" value="Genomic_DNA"/>
</dbReference>
<dbReference type="SUPFAM" id="SSF48317">
    <property type="entry name" value="Acid phosphatase/Vanadium-dependent haloperoxidase"/>
    <property type="match status" value="1"/>
</dbReference>
<keyword evidence="1" id="KW-0472">Membrane</keyword>
<comment type="caution">
    <text evidence="2">The sequence shown here is derived from an EMBL/GenBank/DDBJ whole genome shotgun (WGS) entry which is preliminary data.</text>
</comment>
<feature type="transmembrane region" description="Helical" evidence="1">
    <location>
        <begin position="161"/>
        <end position="182"/>
    </location>
</feature>
<evidence type="ECO:0000313" key="2">
    <source>
        <dbReference type="EMBL" id="GAA4389452.1"/>
    </source>
</evidence>
<dbReference type="RefSeq" id="WP_344993494.1">
    <property type="nucleotide sequence ID" value="NZ_BAABFR010000019.1"/>
</dbReference>
<protein>
    <recommendedName>
        <fullName evidence="4">PAP2 superfamily protein</fullName>
    </recommendedName>
</protein>
<name>A0ABP8JE71_9ACTN</name>
<feature type="transmembrane region" description="Helical" evidence="1">
    <location>
        <begin position="100"/>
        <end position="121"/>
    </location>
</feature>
<feature type="transmembrane region" description="Helical" evidence="1">
    <location>
        <begin position="133"/>
        <end position="154"/>
    </location>
</feature>
<sequence>MTNSLLDRRAPRGRAGAGDALAAAAASIVLLGSAIAVYLVGVDTYPGQVADQTVMTLVSGAFGVSEPTHGLLGEWQGPGMVVAGAALLITCLARPSRRRLTEAAVTVLASVAGAVLLKYGLGRPGYDVGPLVNSFPSNTVAVFAGLGFALVAAVPRAARGWAAAVTAVVVAVVSMGVVALQWHRPSDVLGALLIAGAAAAGARAMCSGLPGPRD</sequence>
<dbReference type="Gene3D" id="1.20.144.10">
    <property type="entry name" value="Phosphatidic acid phosphatase type 2/haloperoxidase"/>
    <property type="match status" value="1"/>
</dbReference>
<feature type="transmembrane region" description="Helical" evidence="1">
    <location>
        <begin position="188"/>
        <end position="206"/>
    </location>
</feature>
<keyword evidence="1" id="KW-1133">Transmembrane helix</keyword>
<dbReference type="Proteomes" id="UP001500635">
    <property type="component" value="Unassembled WGS sequence"/>
</dbReference>
<evidence type="ECO:0000313" key="3">
    <source>
        <dbReference type="Proteomes" id="UP001500635"/>
    </source>
</evidence>
<gene>
    <name evidence="2" type="ORF">GCM10023147_16210</name>
</gene>
<feature type="transmembrane region" description="Helical" evidence="1">
    <location>
        <begin position="75"/>
        <end position="93"/>
    </location>
</feature>
<feature type="transmembrane region" description="Helical" evidence="1">
    <location>
        <begin position="20"/>
        <end position="41"/>
    </location>
</feature>